<dbReference type="Pfam" id="PF13649">
    <property type="entry name" value="Methyltransf_25"/>
    <property type="match status" value="1"/>
</dbReference>
<dbReference type="CDD" id="cd02440">
    <property type="entry name" value="AdoMet_MTases"/>
    <property type="match status" value="1"/>
</dbReference>
<dbReference type="GO" id="GO:0008168">
    <property type="term" value="F:methyltransferase activity"/>
    <property type="evidence" value="ECO:0007669"/>
    <property type="project" value="UniProtKB-KW"/>
</dbReference>
<feature type="compositionally biased region" description="Low complexity" evidence="1">
    <location>
        <begin position="14"/>
        <end position="26"/>
    </location>
</feature>
<sequence length="205" mass="21430">MTTIPVHGDASGTSEASASPAERPSAAPSRWVAGWSHLVPAGGTVLDVAAGNGRHARWFASRGHPVLALDRDPEALAALGALAGVEARAADIEGAPWPLADTARFAAVVVTHYLHRPLLPRLVASVAPGGVLLYETFARGNETLGKPSNPAFLLTPGELLDAVRGELRVIAFEDGFVDGTRPAFVQRICAVREQGEGFPRYGLTG</sequence>
<proteinExistence type="predicted"/>
<dbReference type="Proteomes" id="UP000029590">
    <property type="component" value="Unassembled WGS sequence"/>
</dbReference>
<dbReference type="KEGG" id="bgo:BM43_218"/>
<dbReference type="AlphaFoldDB" id="A0AAW7R600"/>
<evidence type="ECO:0000256" key="1">
    <source>
        <dbReference type="SAM" id="MobiDB-lite"/>
    </source>
</evidence>
<dbReference type="InterPro" id="IPR029063">
    <property type="entry name" value="SAM-dependent_MTases_sf"/>
</dbReference>
<name>A0AAW7R600_BURGA</name>
<dbReference type="InterPro" id="IPR041698">
    <property type="entry name" value="Methyltransf_25"/>
</dbReference>
<protein>
    <submittedName>
        <fullName evidence="3">Methyltransferase domain protein</fullName>
    </submittedName>
</protein>
<gene>
    <name evidence="3" type="ORF">DM48_7103</name>
</gene>
<dbReference type="GO" id="GO:0032259">
    <property type="term" value="P:methylation"/>
    <property type="evidence" value="ECO:0007669"/>
    <property type="project" value="UniProtKB-KW"/>
</dbReference>
<comment type="caution">
    <text evidence="3">The sequence shown here is derived from an EMBL/GenBank/DDBJ whole genome shotgun (WGS) entry which is preliminary data.</text>
</comment>
<accession>A0AAW7R600</accession>
<evidence type="ECO:0000313" key="3">
    <source>
        <dbReference type="EMBL" id="KGC11242.1"/>
    </source>
</evidence>
<dbReference type="RefSeq" id="WP_230676256.1">
    <property type="nucleotide sequence ID" value="NZ_CADEPT010000005.1"/>
</dbReference>
<dbReference type="SUPFAM" id="SSF53335">
    <property type="entry name" value="S-adenosyl-L-methionine-dependent methyltransferases"/>
    <property type="match status" value="1"/>
</dbReference>
<feature type="domain" description="Methyltransferase" evidence="2">
    <location>
        <begin position="45"/>
        <end position="126"/>
    </location>
</feature>
<keyword evidence="3" id="KW-0808">Transferase</keyword>
<feature type="region of interest" description="Disordered" evidence="1">
    <location>
        <begin position="1"/>
        <end position="26"/>
    </location>
</feature>
<evidence type="ECO:0000259" key="2">
    <source>
        <dbReference type="Pfam" id="PF13649"/>
    </source>
</evidence>
<dbReference type="EMBL" id="JPGG01000017">
    <property type="protein sequence ID" value="KGC11242.1"/>
    <property type="molecule type" value="Genomic_DNA"/>
</dbReference>
<keyword evidence="3" id="KW-0489">Methyltransferase</keyword>
<dbReference type="GeneID" id="66458486"/>
<organism evidence="3 4">
    <name type="scientific">Burkholderia gladioli</name>
    <name type="common">Pseudomonas marginata</name>
    <name type="synonym">Phytomonas marginata</name>
    <dbReference type="NCBI Taxonomy" id="28095"/>
    <lineage>
        <taxon>Bacteria</taxon>
        <taxon>Pseudomonadati</taxon>
        <taxon>Pseudomonadota</taxon>
        <taxon>Betaproteobacteria</taxon>
        <taxon>Burkholderiales</taxon>
        <taxon>Burkholderiaceae</taxon>
        <taxon>Burkholderia</taxon>
    </lineage>
</organism>
<evidence type="ECO:0000313" key="4">
    <source>
        <dbReference type="Proteomes" id="UP000029590"/>
    </source>
</evidence>
<reference evidence="3 4" key="1">
    <citation type="submission" date="2014-04" db="EMBL/GenBank/DDBJ databases">
        <authorList>
            <person name="Bishop-Lilly K.A."/>
            <person name="Broomall S.M."/>
            <person name="Chain P.S."/>
            <person name="Chertkov O."/>
            <person name="Coyne S.R."/>
            <person name="Daligault H.E."/>
            <person name="Davenport K.W."/>
            <person name="Erkkila T."/>
            <person name="Frey K.G."/>
            <person name="Gibbons H.S."/>
            <person name="Gu W."/>
            <person name="Jaissle J."/>
            <person name="Johnson S.L."/>
            <person name="Koroleva G.I."/>
            <person name="Ladner J.T."/>
            <person name="Lo C.-C."/>
            <person name="Minogue T.D."/>
            <person name="Munk C."/>
            <person name="Palacios G.F."/>
            <person name="Redden C.L."/>
            <person name="Rosenzweig C.N."/>
            <person name="Scholz M.B."/>
            <person name="Teshima H."/>
            <person name="Xu Y."/>
        </authorList>
    </citation>
    <scope>NUCLEOTIDE SEQUENCE [LARGE SCALE GENOMIC DNA]</scope>
    <source>
        <strain evidence="4">gladioli</strain>
    </source>
</reference>
<dbReference type="Gene3D" id="3.40.50.150">
    <property type="entry name" value="Vaccinia Virus protein VP39"/>
    <property type="match status" value="1"/>
</dbReference>